<gene>
    <name evidence="3" type="ORF">GCM10017764_28410</name>
</gene>
<dbReference type="InterPro" id="IPR028098">
    <property type="entry name" value="Glyco_trans_4-like_N"/>
</dbReference>
<name>A0ABQ3I2K3_9SPHI</name>
<reference evidence="4" key="1">
    <citation type="journal article" date="2019" name="Int. J. Syst. Evol. Microbiol.">
        <title>The Global Catalogue of Microorganisms (GCM) 10K type strain sequencing project: providing services to taxonomists for standard genome sequencing and annotation.</title>
        <authorList>
            <consortium name="The Broad Institute Genomics Platform"/>
            <consortium name="The Broad Institute Genome Sequencing Center for Infectious Disease"/>
            <person name="Wu L."/>
            <person name="Ma J."/>
        </authorList>
    </citation>
    <scope>NUCLEOTIDE SEQUENCE [LARGE SCALE GENOMIC DNA]</scope>
    <source>
        <strain evidence="4">CGMCC 1.12966</strain>
    </source>
</reference>
<accession>A0ABQ3I2K3</accession>
<organism evidence="3 4">
    <name type="scientific">Sphingobacterium griseoflavum</name>
    <dbReference type="NCBI Taxonomy" id="1474952"/>
    <lineage>
        <taxon>Bacteria</taxon>
        <taxon>Pseudomonadati</taxon>
        <taxon>Bacteroidota</taxon>
        <taxon>Sphingobacteriia</taxon>
        <taxon>Sphingobacteriales</taxon>
        <taxon>Sphingobacteriaceae</taxon>
        <taxon>Sphingobacterium</taxon>
    </lineage>
</organism>
<protein>
    <submittedName>
        <fullName evidence="3">Glycosyl transferase</fullName>
    </submittedName>
</protein>
<keyword evidence="3" id="KW-0808">Transferase</keyword>
<evidence type="ECO:0000259" key="1">
    <source>
        <dbReference type="Pfam" id="PF00534"/>
    </source>
</evidence>
<dbReference type="Pfam" id="PF13439">
    <property type="entry name" value="Glyco_transf_4"/>
    <property type="match status" value="1"/>
</dbReference>
<feature type="domain" description="Glycosyltransferase subfamily 4-like N-terminal" evidence="2">
    <location>
        <begin position="47"/>
        <end position="201"/>
    </location>
</feature>
<dbReference type="Proteomes" id="UP000620550">
    <property type="component" value="Unassembled WGS sequence"/>
</dbReference>
<dbReference type="GO" id="GO:0016740">
    <property type="term" value="F:transferase activity"/>
    <property type="evidence" value="ECO:0007669"/>
    <property type="project" value="UniProtKB-KW"/>
</dbReference>
<feature type="domain" description="Glycosyl transferase family 1" evidence="1">
    <location>
        <begin position="208"/>
        <end position="348"/>
    </location>
</feature>
<evidence type="ECO:0000259" key="2">
    <source>
        <dbReference type="Pfam" id="PF13439"/>
    </source>
</evidence>
<dbReference type="InterPro" id="IPR050194">
    <property type="entry name" value="Glycosyltransferase_grp1"/>
</dbReference>
<proteinExistence type="predicted"/>
<dbReference type="RefSeq" id="WP_189627364.1">
    <property type="nucleotide sequence ID" value="NZ_BNAF01000011.1"/>
</dbReference>
<evidence type="ECO:0000313" key="4">
    <source>
        <dbReference type="Proteomes" id="UP000620550"/>
    </source>
</evidence>
<keyword evidence="4" id="KW-1185">Reference proteome</keyword>
<dbReference type="CDD" id="cd03801">
    <property type="entry name" value="GT4_PimA-like"/>
    <property type="match status" value="1"/>
</dbReference>
<evidence type="ECO:0000313" key="3">
    <source>
        <dbReference type="EMBL" id="GHE43437.1"/>
    </source>
</evidence>
<dbReference type="SUPFAM" id="SSF53756">
    <property type="entry name" value="UDP-Glycosyltransferase/glycogen phosphorylase"/>
    <property type="match status" value="1"/>
</dbReference>
<dbReference type="Gene3D" id="3.40.50.2000">
    <property type="entry name" value="Glycogen Phosphorylase B"/>
    <property type="match status" value="2"/>
</dbReference>
<sequence length="387" mass="44228">MRIFVIHNFYQHAGGEDQVFEQEVRELSKENDVQVYTCSNVKGLRGFMQYLSYPTNLLEAKHILKEVQAFSPDVVHIHNLHYGIGPWVVRRLRRAGIPVLMTLHNFRLLCPSASLFASGKIFTESLQEDFPWTAIKKGVLDHSILKTFLTGFTYWVHRKLGTWKGVNRYVVLSDFAKRLFQSSSFPVQQDRFVVRPNSIDLHPIDVQKNDRLLYIGRLAEEKGIVPLVEALVGMHVPLDIYGAGPQLEHVLQLIENHPQIRYMGYQSGEVLTSAIAAADALVVPSVCYEGMPMTIIEAFAQGTPVIASAIGILKEMVVPLYTGMHVDPFQKEDIQHKIRQWRTLDPVQKTLIGQNCKREYEAHYTMEKNMQRLVSIYQEAIAENKKI</sequence>
<dbReference type="PANTHER" id="PTHR45947">
    <property type="entry name" value="SULFOQUINOVOSYL TRANSFERASE SQD2"/>
    <property type="match status" value="1"/>
</dbReference>
<dbReference type="InterPro" id="IPR001296">
    <property type="entry name" value="Glyco_trans_1"/>
</dbReference>
<dbReference type="Pfam" id="PF00534">
    <property type="entry name" value="Glycos_transf_1"/>
    <property type="match status" value="1"/>
</dbReference>
<comment type="caution">
    <text evidence="3">The sequence shown here is derived from an EMBL/GenBank/DDBJ whole genome shotgun (WGS) entry which is preliminary data.</text>
</comment>
<dbReference type="EMBL" id="BNAF01000011">
    <property type="protein sequence ID" value="GHE43437.1"/>
    <property type="molecule type" value="Genomic_DNA"/>
</dbReference>
<dbReference type="PANTHER" id="PTHR45947:SF13">
    <property type="entry name" value="TRANSFERASE"/>
    <property type="match status" value="1"/>
</dbReference>